<sequence>MEVEDLMEGKRETEDEGAIEQDQDRDYNEYQQLKRGREVEKANKGLLKPNNDIKVYSSRSYRLN</sequence>
<reference evidence="2" key="1">
    <citation type="submission" date="2023-10" db="EMBL/GenBank/DDBJ databases">
        <authorList>
            <person name="Domelevo Entfellner J.-B."/>
        </authorList>
    </citation>
    <scope>NUCLEOTIDE SEQUENCE</scope>
</reference>
<gene>
    <name evidence="2" type="ORF">AYBTSS11_LOCUS9811</name>
</gene>
<organism evidence="2 3">
    <name type="scientific">Sphenostylis stenocarpa</name>
    <dbReference type="NCBI Taxonomy" id="92480"/>
    <lineage>
        <taxon>Eukaryota</taxon>
        <taxon>Viridiplantae</taxon>
        <taxon>Streptophyta</taxon>
        <taxon>Embryophyta</taxon>
        <taxon>Tracheophyta</taxon>
        <taxon>Spermatophyta</taxon>
        <taxon>Magnoliopsida</taxon>
        <taxon>eudicotyledons</taxon>
        <taxon>Gunneridae</taxon>
        <taxon>Pentapetalae</taxon>
        <taxon>rosids</taxon>
        <taxon>fabids</taxon>
        <taxon>Fabales</taxon>
        <taxon>Fabaceae</taxon>
        <taxon>Papilionoideae</taxon>
        <taxon>50 kb inversion clade</taxon>
        <taxon>NPAAA clade</taxon>
        <taxon>indigoferoid/millettioid clade</taxon>
        <taxon>Phaseoleae</taxon>
        <taxon>Sphenostylis</taxon>
    </lineage>
</organism>
<evidence type="ECO:0000313" key="3">
    <source>
        <dbReference type="Proteomes" id="UP001189624"/>
    </source>
</evidence>
<dbReference type="Proteomes" id="UP001189624">
    <property type="component" value="Chromosome 3"/>
</dbReference>
<accession>A0AA86SAU2</accession>
<feature type="region of interest" description="Disordered" evidence="1">
    <location>
        <begin position="1"/>
        <end position="36"/>
    </location>
</feature>
<keyword evidence="3" id="KW-1185">Reference proteome</keyword>
<evidence type="ECO:0000256" key="1">
    <source>
        <dbReference type="SAM" id="MobiDB-lite"/>
    </source>
</evidence>
<name>A0AA86SAU2_9FABA</name>
<protein>
    <submittedName>
        <fullName evidence="2">Uncharacterized protein</fullName>
    </submittedName>
</protein>
<evidence type="ECO:0000313" key="2">
    <source>
        <dbReference type="EMBL" id="CAJ1940623.1"/>
    </source>
</evidence>
<dbReference type="Gramene" id="rna-AYBTSS11_LOCUS9811">
    <property type="protein sequence ID" value="CAJ1940623.1"/>
    <property type="gene ID" value="gene-AYBTSS11_LOCUS9811"/>
</dbReference>
<dbReference type="EMBL" id="OY731400">
    <property type="protein sequence ID" value="CAJ1940623.1"/>
    <property type="molecule type" value="Genomic_DNA"/>
</dbReference>
<proteinExistence type="predicted"/>
<dbReference type="AlphaFoldDB" id="A0AA86SAU2"/>